<dbReference type="Gene3D" id="3.30.540.10">
    <property type="entry name" value="Fructose-1,6-Bisphosphatase, subunit A, domain 1"/>
    <property type="match status" value="1"/>
</dbReference>
<feature type="binding site" evidence="12">
    <location>
        <position position="95"/>
    </location>
    <ligand>
        <name>Mg(2+)</name>
        <dbReference type="ChEBI" id="CHEBI:18420"/>
        <label>1</label>
        <note>catalytic</note>
    </ligand>
</feature>
<dbReference type="InterPro" id="IPR011809">
    <property type="entry name" value="His_9_proposed"/>
</dbReference>
<dbReference type="GO" id="GO:0007165">
    <property type="term" value="P:signal transduction"/>
    <property type="evidence" value="ECO:0007669"/>
    <property type="project" value="TreeGrafter"/>
</dbReference>
<dbReference type="PANTHER" id="PTHR20854:SF4">
    <property type="entry name" value="INOSITOL-1-MONOPHOSPHATASE-RELATED"/>
    <property type="match status" value="1"/>
</dbReference>
<dbReference type="Pfam" id="PF00459">
    <property type="entry name" value="Inositol_P"/>
    <property type="match status" value="1"/>
</dbReference>
<sequence>MLSDPKTDADLRHALIATAHALADAAAPVTLGGFRSAGLHTDNKLDRGFDPVTEADRAAERAMRDELARLRPDDAILGEEYGHKAGTTGLTWVLDPIDGTRGYISGTPTWGTLIAVNGTQGPIFGLIDQPYTGERFVGGFGNAQLLRDQSRIALRTKVNDALGAAILFTTFPEIGTPQDREAFTRVADSCRLVRYGMDCYAYALLAAGQIDLVIEAGLNAYDIAAPIAVIEAAGGVVTNWEGGPVHDGGRAVAAANPALHRAALDLLAAG</sequence>
<comment type="caution">
    <text evidence="13">The sequence shown here is derived from an EMBL/GenBank/DDBJ whole genome shotgun (WGS) entry which is preliminary data.</text>
</comment>
<dbReference type="UniPathway" id="UPA00031">
    <property type="reaction ID" value="UER00013"/>
</dbReference>
<name>A0A2V2LAP8_9RHOB</name>
<evidence type="ECO:0000256" key="12">
    <source>
        <dbReference type="PIRSR" id="PIRSR600760-2"/>
    </source>
</evidence>
<keyword evidence="8 12" id="KW-0460">Magnesium</keyword>
<dbReference type="EMBL" id="QGKU01000038">
    <property type="protein sequence ID" value="PWR02315.1"/>
    <property type="molecule type" value="Genomic_DNA"/>
</dbReference>
<accession>A0A2V2LAP8</accession>
<evidence type="ECO:0000256" key="4">
    <source>
        <dbReference type="ARBA" id="ARBA00013085"/>
    </source>
</evidence>
<evidence type="ECO:0000256" key="2">
    <source>
        <dbReference type="ARBA" id="ARBA00004970"/>
    </source>
</evidence>
<dbReference type="OrthoDB" id="9785695at2"/>
<evidence type="ECO:0000256" key="11">
    <source>
        <dbReference type="NCBIfam" id="TIGR02067"/>
    </source>
</evidence>
<evidence type="ECO:0000256" key="7">
    <source>
        <dbReference type="ARBA" id="ARBA00022801"/>
    </source>
</evidence>
<evidence type="ECO:0000256" key="8">
    <source>
        <dbReference type="ARBA" id="ARBA00022842"/>
    </source>
</evidence>
<comment type="pathway">
    <text evidence="2">Amino-acid biosynthesis; L-histidine biosynthesis; L-histidine from 5-phospho-alpha-D-ribose 1-diphosphate: step 8/9.</text>
</comment>
<dbReference type="InterPro" id="IPR020583">
    <property type="entry name" value="Inositol_monoP_metal-BS"/>
</dbReference>
<dbReference type="InterPro" id="IPR000760">
    <property type="entry name" value="Inositol_monophosphatase-like"/>
</dbReference>
<evidence type="ECO:0000256" key="3">
    <source>
        <dbReference type="ARBA" id="ARBA00009759"/>
    </source>
</evidence>
<evidence type="ECO:0000256" key="6">
    <source>
        <dbReference type="ARBA" id="ARBA00022723"/>
    </source>
</evidence>
<dbReference type="RefSeq" id="WP_109811984.1">
    <property type="nucleotide sequence ID" value="NZ_QGKU01000038.1"/>
</dbReference>
<keyword evidence="9" id="KW-0368">Histidine biosynthesis</keyword>
<evidence type="ECO:0000313" key="13">
    <source>
        <dbReference type="EMBL" id="PWR02315.1"/>
    </source>
</evidence>
<dbReference type="EC" id="3.1.3.15" evidence="4 11"/>
<feature type="binding site" evidence="12">
    <location>
        <position position="98"/>
    </location>
    <ligand>
        <name>Mg(2+)</name>
        <dbReference type="ChEBI" id="CHEBI:18420"/>
        <label>1</label>
        <note>catalytic</note>
    </ligand>
</feature>
<dbReference type="SUPFAM" id="SSF56655">
    <property type="entry name" value="Carbohydrate phosphatase"/>
    <property type="match status" value="1"/>
</dbReference>
<feature type="binding site" evidence="12">
    <location>
        <position position="97"/>
    </location>
    <ligand>
        <name>Mg(2+)</name>
        <dbReference type="ChEBI" id="CHEBI:18420"/>
        <label>1</label>
        <note>catalytic</note>
    </ligand>
</feature>
<protein>
    <recommendedName>
        <fullName evidence="4 11">Histidinol-phosphatase</fullName>
        <ecNumber evidence="4 11">3.1.3.15</ecNumber>
    </recommendedName>
</protein>
<dbReference type="AlphaFoldDB" id="A0A2V2LAP8"/>
<dbReference type="GO" id="GO:0008934">
    <property type="term" value="F:inositol monophosphate 1-phosphatase activity"/>
    <property type="evidence" value="ECO:0007669"/>
    <property type="project" value="TreeGrafter"/>
</dbReference>
<keyword evidence="7" id="KW-0378">Hydrolase</keyword>
<evidence type="ECO:0000256" key="10">
    <source>
        <dbReference type="ARBA" id="ARBA00049158"/>
    </source>
</evidence>
<evidence type="ECO:0000256" key="5">
    <source>
        <dbReference type="ARBA" id="ARBA00022605"/>
    </source>
</evidence>
<dbReference type="GO" id="GO:0004401">
    <property type="term" value="F:histidinol-phosphatase activity"/>
    <property type="evidence" value="ECO:0007669"/>
    <property type="project" value="UniProtKB-UniRule"/>
</dbReference>
<evidence type="ECO:0000313" key="14">
    <source>
        <dbReference type="Proteomes" id="UP000245680"/>
    </source>
</evidence>
<gene>
    <name evidence="13" type="primary">hisN</name>
    <name evidence="13" type="ORF">DKT77_12245</name>
</gene>
<dbReference type="CDD" id="cd01641">
    <property type="entry name" value="Bacterial_IMPase_like_1"/>
    <property type="match status" value="1"/>
</dbReference>
<dbReference type="GO" id="GO:0046854">
    <property type="term" value="P:phosphatidylinositol phosphate biosynthetic process"/>
    <property type="evidence" value="ECO:0007669"/>
    <property type="project" value="InterPro"/>
</dbReference>
<dbReference type="PRINTS" id="PR00377">
    <property type="entry name" value="IMPHPHTASES"/>
</dbReference>
<dbReference type="GO" id="GO:0000105">
    <property type="term" value="P:L-histidine biosynthetic process"/>
    <property type="evidence" value="ECO:0007669"/>
    <property type="project" value="UniProtKB-UniRule"/>
</dbReference>
<feature type="binding site" evidence="12">
    <location>
        <position position="222"/>
    </location>
    <ligand>
        <name>Mg(2+)</name>
        <dbReference type="ChEBI" id="CHEBI:18420"/>
        <label>1</label>
        <note>catalytic</note>
    </ligand>
</feature>
<dbReference type="PROSITE" id="PS00630">
    <property type="entry name" value="IMP_2"/>
    <property type="match status" value="1"/>
</dbReference>
<comment type="cofactor">
    <cofactor evidence="1 12">
        <name>Mg(2+)</name>
        <dbReference type="ChEBI" id="CHEBI:18420"/>
    </cofactor>
</comment>
<dbReference type="PANTHER" id="PTHR20854">
    <property type="entry name" value="INOSITOL MONOPHOSPHATASE"/>
    <property type="match status" value="1"/>
</dbReference>
<evidence type="ECO:0000256" key="1">
    <source>
        <dbReference type="ARBA" id="ARBA00001946"/>
    </source>
</evidence>
<comment type="similarity">
    <text evidence="3">Belongs to the inositol monophosphatase superfamily.</text>
</comment>
<feature type="binding site" evidence="12">
    <location>
        <position position="79"/>
    </location>
    <ligand>
        <name>Mg(2+)</name>
        <dbReference type="ChEBI" id="CHEBI:18420"/>
        <label>1</label>
        <note>catalytic</note>
    </ligand>
</feature>
<dbReference type="InterPro" id="IPR020550">
    <property type="entry name" value="Inositol_monophosphatase_CS"/>
</dbReference>
<dbReference type="NCBIfam" id="TIGR02067">
    <property type="entry name" value="his_9_HisN"/>
    <property type="match status" value="1"/>
</dbReference>
<comment type="catalytic activity">
    <reaction evidence="10">
        <text>L-histidinol phosphate + H2O = L-histidinol + phosphate</text>
        <dbReference type="Rhea" id="RHEA:14465"/>
        <dbReference type="ChEBI" id="CHEBI:15377"/>
        <dbReference type="ChEBI" id="CHEBI:43474"/>
        <dbReference type="ChEBI" id="CHEBI:57699"/>
        <dbReference type="ChEBI" id="CHEBI:57980"/>
        <dbReference type="EC" id="3.1.3.15"/>
    </reaction>
</comment>
<proteinExistence type="inferred from homology"/>
<dbReference type="GO" id="GO:0006020">
    <property type="term" value="P:inositol metabolic process"/>
    <property type="evidence" value="ECO:0007669"/>
    <property type="project" value="TreeGrafter"/>
</dbReference>
<dbReference type="Proteomes" id="UP000245680">
    <property type="component" value="Unassembled WGS sequence"/>
</dbReference>
<dbReference type="PROSITE" id="PS00629">
    <property type="entry name" value="IMP_1"/>
    <property type="match status" value="1"/>
</dbReference>
<keyword evidence="6 12" id="KW-0479">Metal-binding</keyword>
<evidence type="ECO:0000256" key="9">
    <source>
        <dbReference type="ARBA" id="ARBA00023102"/>
    </source>
</evidence>
<organism evidence="13 14">
    <name type="scientific">Meridianimarinicoccus roseus</name>
    <dbReference type="NCBI Taxonomy" id="2072018"/>
    <lineage>
        <taxon>Bacteria</taxon>
        <taxon>Pseudomonadati</taxon>
        <taxon>Pseudomonadota</taxon>
        <taxon>Alphaproteobacteria</taxon>
        <taxon>Rhodobacterales</taxon>
        <taxon>Paracoccaceae</taxon>
        <taxon>Meridianimarinicoccus</taxon>
    </lineage>
</organism>
<keyword evidence="5" id="KW-0028">Amino-acid biosynthesis</keyword>
<dbReference type="Gene3D" id="3.40.190.80">
    <property type="match status" value="1"/>
</dbReference>
<keyword evidence="14" id="KW-1185">Reference proteome</keyword>
<dbReference type="GO" id="GO:0046872">
    <property type="term" value="F:metal ion binding"/>
    <property type="evidence" value="ECO:0007669"/>
    <property type="project" value="UniProtKB-KW"/>
</dbReference>
<reference evidence="13 14" key="1">
    <citation type="submission" date="2018-05" db="EMBL/GenBank/DDBJ databases">
        <title>Rhodobacteraceae gen. nov., sp. nov. isolated from sea water.</title>
        <authorList>
            <person name="Ren Y."/>
        </authorList>
    </citation>
    <scope>NUCLEOTIDE SEQUENCE [LARGE SCALE GENOMIC DNA]</scope>
    <source>
        <strain evidence="13 14">TG-679</strain>
    </source>
</reference>